<proteinExistence type="predicted"/>
<evidence type="ECO:0000313" key="3">
    <source>
        <dbReference type="EMBL" id="KKK86175.1"/>
    </source>
</evidence>
<dbReference type="PANTHER" id="PTHR44591:SF23">
    <property type="entry name" value="CHEY SUBFAMILY"/>
    <property type="match status" value="1"/>
</dbReference>
<dbReference type="PANTHER" id="PTHR44591">
    <property type="entry name" value="STRESS RESPONSE REGULATOR PROTEIN 1"/>
    <property type="match status" value="1"/>
</dbReference>
<keyword evidence="1" id="KW-0597">Phosphoprotein</keyword>
<sequence length="137" mass="15594">MIKRILLVDDDFDDADFFGHAVSFVGQPINFLHLESCAYLFKHLALNADYLPDLIFLDINMTIVNGFQCLQKLKISPEYRNITVLIYSTSSSDRDKGLAIEFGAAGFVTKPFELKTLIEILETIVSKDEYEKFLNFG</sequence>
<protein>
    <recommendedName>
        <fullName evidence="2">Response regulatory domain-containing protein</fullName>
    </recommendedName>
</protein>
<dbReference type="Gene3D" id="3.40.50.2300">
    <property type="match status" value="1"/>
</dbReference>
<dbReference type="AlphaFoldDB" id="A0A0F8ZJE9"/>
<organism evidence="3">
    <name type="scientific">marine sediment metagenome</name>
    <dbReference type="NCBI Taxonomy" id="412755"/>
    <lineage>
        <taxon>unclassified sequences</taxon>
        <taxon>metagenomes</taxon>
        <taxon>ecological metagenomes</taxon>
    </lineage>
</organism>
<reference evidence="3" key="1">
    <citation type="journal article" date="2015" name="Nature">
        <title>Complex archaea that bridge the gap between prokaryotes and eukaryotes.</title>
        <authorList>
            <person name="Spang A."/>
            <person name="Saw J.H."/>
            <person name="Jorgensen S.L."/>
            <person name="Zaremba-Niedzwiedzka K."/>
            <person name="Martijn J."/>
            <person name="Lind A.E."/>
            <person name="van Eijk R."/>
            <person name="Schleper C."/>
            <person name="Guy L."/>
            <person name="Ettema T.J."/>
        </authorList>
    </citation>
    <scope>NUCLEOTIDE SEQUENCE</scope>
</reference>
<name>A0A0F8ZJE9_9ZZZZ</name>
<gene>
    <name evidence="3" type="ORF">LCGC14_2765880</name>
</gene>
<dbReference type="SUPFAM" id="SSF52172">
    <property type="entry name" value="CheY-like"/>
    <property type="match status" value="1"/>
</dbReference>
<dbReference type="InterPro" id="IPR001789">
    <property type="entry name" value="Sig_transdc_resp-reg_receiver"/>
</dbReference>
<evidence type="ECO:0000259" key="2">
    <source>
        <dbReference type="PROSITE" id="PS50110"/>
    </source>
</evidence>
<dbReference type="PROSITE" id="PS50110">
    <property type="entry name" value="RESPONSE_REGULATORY"/>
    <property type="match status" value="1"/>
</dbReference>
<dbReference type="GO" id="GO:0000160">
    <property type="term" value="P:phosphorelay signal transduction system"/>
    <property type="evidence" value="ECO:0007669"/>
    <property type="project" value="InterPro"/>
</dbReference>
<evidence type="ECO:0000256" key="1">
    <source>
        <dbReference type="ARBA" id="ARBA00022553"/>
    </source>
</evidence>
<feature type="domain" description="Response regulatory" evidence="2">
    <location>
        <begin position="4"/>
        <end position="125"/>
    </location>
</feature>
<comment type="caution">
    <text evidence="3">The sequence shown here is derived from an EMBL/GenBank/DDBJ whole genome shotgun (WGS) entry which is preliminary data.</text>
</comment>
<dbReference type="InterPro" id="IPR011006">
    <property type="entry name" value="CheY-like_superfamily"/>
</dbReference>
<dbReference type="EMBL" id="LAZR01050967">
    <property type="protein sequence ID" value="KKK86175.1"/>
    <property type="molecule type" value="Genomic_DNA"/>
</dbReference>
<accession>A0A0F8ZJE9</accession>
<dbReference type="Pfam" id="PF00072">
    <property type="entry name" value="Response_reg"/>
    <property type="match status" value="1"/>
</dbReference>
<dbReference type="InterPro" id="IPR050595">
    <property type="entry name" value="Bact_response_regulator"/>
</dbReference>
<dbReference type="SMART" id="SM00448">
    <property type="entry name" value="REC"/>
    <property type="match status" value="1"/>
</dbReference>